<feature type="domain" description="VTT" evidence="3">
    <location>
        <begin position="30"/>
        <end position="156"/>
    </location>
</feature>
<feature type="transmembrane region" description="Helical" evidence="2">
    <location>
        <begin position="12"/>
        <end position="30"/>
    </location>
</feature>
<feature type="transmembrane region" description="Helical" evidence="2">
    <location>
        <begin position="174"/>
        <end position="191"/>
    </location>
</feature>
<evidence type="ECO:0000313" key="5">
    <source>
        <dbReference type="Proteomes" id="UP001139011"/>
    </source>
</evidence>
<dbReference type="Proteomes" id="UP001139011">
    <property type="component" value="Unassembled WGS sequence"/>
</dbReference>
<comment type="similarity">
    <text evidence="1">Belongs to the DedA family.</text>
</comment>
<dbReference type="EMBL" id="JAIWJX010000002">
    <property type="protein sequence ID" value="MCK6258424.1"/>
    <property type="molecule type" value="Genomic_DNA"/>
</dbReference>
<gene>
    <name evidence="4" type="ORF">LCY76_17760</name>
</gene>
<dbReference type="AlphaFoldDB" id="A0A9X1XCZ6"/>
<accession>A0A9X1XCZ6</accession>
<keyword evidence="5" id="KW-1185">Reference proteome</keyword>
<protein>
    <submittedName>
        <fullName evidence="4">DedA family protein</fullName>
    </submittedName>
</protein>
<keyword evidence="2" id="KW-0812">Transmembrane</keyword>
<dbReference type="InterPro" id="IPR032816">
    <property type="entry name" value="VTT_dom"/>
</dbReference>
<proteinExistence type="inferred from homology"/>
<evidence type="ECO:0000256" key="1">
    <source>
        <dbReference type="ARBA" id="ARBA00010792"/>
    </source>
</evidence>
<name>A0A9X1XCZ6_9BACL</name>
<keyword evidence="2" id="KW-1133">Transmembrane helix</keyword>
<feature type="transmembrane region" description="Helical" evidence="2">
    <location>
        <begin position="136"/>
        <end position="154"/>
    </location>
</feature>
<keyword evidence="2" id="KW-0472">Membrane</keyword>
<evidence type="ECO:0000256" key="2">
    <source>
        <dbReference type="SAM" id="Phobius"/>
    </source>
</evidence>
<organism evidence="4 5">
    <name type="scientific">Fictibacillus marinisediminis</name>
    <dbReference type="NCBI Taxonomy" id="2878389"/>
    <lineage>
        <taxon>Bacteria</taxon>
        <taxon>Bacillati</taxon>
        <taxon>Bacillota</taxon>
        <taxon>Bacilli</taxon>
        <taxon>Bacillales</taxon>
        <taxon>Fictibacillaceae</taxon>
        <taxon>Fictibacillus</taxon>
    </lineage>
</organism>
<feature type="transmembrane region" description="Helical" evidence="2">
    <location>
        <begin position="50"/>
        <end position="71"/>
    </location>
</feature>
<dbReference type="GO" id="GO:0005886">
    <property type="term" value="C:plasma membrane"/>
    <property type="evidence" value="ECO:0007669"/>
    <property type="project" value="TreeGrafter"/>
</dbReference>
<dbReference type="InterPro" id="IPR051311">
    <property type="entry name" value="DedA_domain"/>
</dbReference>
<dbReference type="PANTHER" id="PTHR42709">
    <property type="entry name" value="ALKALINE PHOSPHATASE LIKE PROTEIN"/>
    <property type="match status" value="1"/>
</dbReference>
<dbReference type="PANTHER" id="PTHR42709:SF9">
    <property type="entry name" value="ALKALINE PHOSPHATASE LIKE PROTEIN"/>
    <property type="match status" value="1"/>
</dbReference>
<dbReference type="Pfam" id="PF09335">
    <property type="entry name" value="VTT_dom"/>
    <property type="match status" value="1"/>
</dbReference>
<sequence length="198" mass="22421">MSKTILDFIIHYEYVGIFLALAFGLIGLPVPDEILLTFTGYLVYEGKTGFALTLLSAFLGAMSGISVSYFLGYKLGLPFLKTFGPKIGITEEKIEKTQWYFQKYGNLMIIIGYFIPGIRHITAYIAGISAMKFKRFALYAYSGGLVWSFTFIMLGKELGRKWSVVEQYFHNLGFYAILTAVAAVLIMWLIYKVKMKRA</sequence>
<comment type="caution">
    <text evidence="4">The sequence shown here is derived from an EMBL/GenBank/DDBJ whole genome shotgun (WGS) entry which is preliminary data.</text>
</comment>
<evidence type="ECO:0000259" key="3">
    <source>
        <dbReference type="Pfam" id="PF09335"/>
    </source>
</evidence>
<evidence type="ECO:0000313" key="4">
    <source>
        <dbReference type="EMBL" id="MCK6258424.1"/>
    </source>
</evidence>
<dbReference type="RefSeq" id="WP_248253716.1">
    <property type="nucleotide sequence ID" value="NZ_JAIWJX010000002.1"/>
</dbReference>
<reference evidence="4" key="1">
    <citation type="submission" date="2021-09" db="EMBL/GenBank/DDBJ databases">
        <title>Genome analysis of Fictibacillus sp. KIGAM418 isolated from marine sediment.</title>
        <authorList>
            <person name="Seo M.-J."/>
            <person name="Cho E.-S."/>
            <person name="Hwang C.Y."/>
        </authorList>
    </citation>
    <scope>NUCLEOTIDE SEQUENCE</scope>
    <source>
        <strain evidence="4">KIGAM418</strain>
    </source>
</reference>